<dbReference type="InterPro" id="IPR002937">
    <property type="entry name" value="Amino_oxidase"/>
</dbReference>
<dbReference type="InterPro" id="IPR036188">
    <property type="entry name" value="FAD/NAD-bd_sf"/>
</dbReference>
<feature type="domain" description="Amine oxidase" evidence="1">
    <location>
        <begin position="51"/>
        <end position="117"/>
    </location>
</feature>
<protein>
    <recommendedName>
        <fullName evidence="1">Amine oxidase domain-containing protein</fullName>
    </recommendedName>
</protein>
<dbReference type="RefSeq" id="WP_229713372.1">
    <property type="nucleotide sequence ID" value="NZ_BMML01000012.1"/>
</dbReference>
<comment type="caution">
    <text evidence="2">The sequence shown here is derived from an EMBL/GenBank/DDBJ whole genome shotgun (WGS) entry which is preliminary data.</text>
</comment>
<gene>
    <name evidence="2" type="ORF">GCM10011578_053850</name>
</gene>
<dbReference type="GO" id="GO:0016491">
    <property type="term" value="F:oxidoreductase activity"/>
    <property type="evidence" value="ECO:0007669"/>
    <property type="project" value="InterPro"/>
</dbReference>
<dbReference type="EMBL" id="BMML01000012">
    <property type="protein sequence ID" value="GGN22205.1"/>
    <property type="molecule type" value="Genomic_DNA"/>
</dbReference>
<dbReference type="AlphaFoldDB" id="A0A918CTN7"/>
<sequence>MAQDANRVHRAAQVAEGGGARGIVPVEARPPRDDEVRVDVVASGICGADIGALDVRASSVVLHAEHVVLAVPPALALSHIEFDPEPPPDLARLARRTPVWMVTVAKVVVRYSTAFWRGE</sequence>
<keyword evidence="3" id="KW-1185">Reference proteome</keyword>
<organism evidence="2 3">
    <name type="scientific">Streptomyces fuscichromogenes</name>
    <dbReference type="NCBI Taxonomy" id="1324013"/>
    <lineage>
        <taxon>Bacteria</taxon>
        <taxon>Bacillati</taxon>
        <taxon>Actinomycetota</taxon>
        <taxon>Actinomycetes</taxon>
        <taxon>Kitasatosporales</taxon>
        <taxon>Streptomycetaceae</taxon>
        <taxon>Streptomyces</taxon>
    </lineage>
</organism>
<accession>A0A918CTN7</accession>
<name>A0A918CTN7_9ACTN</name>
<dbReference type="SUPFAM" id="SSF51905">
    <property type="entry name" value="FAD/NAD(P)-binding domain"/>
    <property type="match status" value="1"/>
</dbReference>
<dbReference type="Gene3D" id="3.50.50.60">
    <property type="entry name" value="FAD/NAD(P)-binding domain"/>
    <property type="match status" value="1"/>
</dbReference>
<dbReference type="Pfam" id="PF01593">
    <property type="entry name" value="Amino_oxidase"/>
    <property type="match status" value="1"/>
</dbReference>
<reference evidence="2" key="2">
    <citation type="submission" date="2020-09" db="EMBL/GenBank/DDBJ databases">
        <authorList>
            <person name="Sun Q."/>
            <person name="Zhou Y."/>
        </authorList>
    </citation>
    <scope>NUCLEOTIDE SEQUENCE</scope>
    <source>
        <strain evidence="2">CGMCC 4.7110</strain>
    </source>
</reference>
<proteinExistence type="predicted"/>
<evidence type="ECO:0000313" key="3">
    <source>
        <dbReference type="Proteomes" id="UP000653411"/>
    </source>
</evidence>
<evidence type="ECO:0000259" key="1">
    <source>
        <dbReference type="Pfam" id="PF01593"/>
    </source>
</evidence>
<evidence type="ECO:0000313" key="2">
    <source>
        <dbReference type="EMBL" id="GGN22205.1"/>
    </source>
</evidence>
<reference evidence="2" key="1">
    <citation type="journal article" date="2014" name="Int. J. Syst. Evol. Microbiol.">
        <title>Complete genome sequence of Corynebacterium casei LMG S-19264T (=DSM 44701T), isolated from a smear-ripened cheese.</title>
        <authorList>
            <consortium name="US DOE Joint Genome Institute (JGI-PGF)"/>
            <person name="Walter F."/>
            <person name="Albersmeier A."/>
            <person name="Kalinowski J."/>
            <person name="Ruckert C."/>
        </authorList>
    </citation>
    <scope>NUCLEOTIDE SEQUENCE</scope>
    <source>
        <strain evidence="2">CGMCC 4.7110</strain>
    </source>
</reference>
<dbReference type="Proteomes" id="UP000653411">
    <property type="component" value="Unassembled WGS sequence"/>
</dbReference>